<accession>A0ABW5JE53</accession>
<gene>
    <name evidence="1" type="ORF">ACFSR2_19320</name>
</gene>
<comment type="caution">
    <text evidence="1">The sequence shown here is derived from an EMBL/GenBank/DDBJ whole genome shotgun (WGS) entry which is preliminary data.</text>
</comment>
<reference evidence="2" key="1">
    <citation type="journal article" date="2019" name="Int. J. Syst. Evol. Microbiol.">
        <title>The Global Catalogue of Microorganisms (GCM) 10K type strain sequencing project: providing services to taxonomists for standard genome sequencing and annotation.</title>
        <authorList>
            <consortium name="The Broad Institute Genomics Platform"/>
            <consortium name="The Broad Institute Genome Sequencing Center for Infectious Disease"/>
            <person name="Wu L."/>
            <person name="Ma J."/>
        </authorList>
    </citation>
    <scope>NUCLEOTIDE SEQUENCE [LARGE SCALE GENOMIC DNA]</scope>
    <source>
        <strain evidence="2">KCTC 52344</strain>
    </source>
</reference>
<organism evidence="1 2">
    <name type="scientific">Emticicia soli</name>
    <dbReference type="NCBI Taxonomy" id="2027878"/>
    <lineage>
        <taxon>Bacteria</taxon>
        <taxon>Pseudomonadati</taxon>
        <taxon>Bacteroidota</taxon>
        <taxon>Cytophagia</taxon>
        <taxon>Cytophagales</taxon>
        <taxon>Leadbetterellaceae</taxon>
        <taxon>Emticicia</taxon>
    </lineage>
</organism>
<keyword evidence="2" id="KW-1185">Reference proteome</keyword>
<sequence length="146" mass="17498">MKTLIEEIQENKDKYALVGPPREYFFVELENGGMIHYEDLELLNETIEFALNFGLRIFKNYSEFREYRDNNTKTLIEKIKEDKEKYALVKYHRGYLFVYLDSWGSPQRDSESHDETVKFALNFGVRIFENYDEYIDYLASKKANNS</sequence>
<evidence type="ECO:0000313" key="2">
    <source>
        <dbReference type="Proteomes" id="UP001597510"/>
    </source>
</evidence>
<proteinExistence type="predicted"/>
<dbReference type="RefSeq" id="WP_340240049.1">
    <property type="nucleotide sequence ID" value="NZ_JBBEWC010000018.1"/>
</dbReference>
<name>A0ABW5JE53_9BACT</name>
<evidence type="ECO:0000313" key="1">
    <source>
        <dbReference type="EMBL" id="MFD2523056.1"/>
    </source>
</evidence>
<dbReference type="Proteomes" id="UP001597510">
    <property type="component" value="Unassembled WGS sequence"/>
</dbReference>
<protein>
    <submittedName>
        <fullName evidence="1">Uncharacterized protein</fullName>
    </submittedName>
</protein>
<dbReference type="EMBL" id="JBHULC010000027">
    <property type="protein sequence ID" value="MFD2523056.1"/>
    <property type="molecule type" value="Genomic_DNA"/>
</dbReference>